<feature type="region of interest" description="Disordered" evidence="1">
    <location>
        <begin position="48"/>
        <end position="81"/>
    </location>
</feature>
<gene>
    <name evidence="2" type="ORF">OGAPHI_002805</name>
</gene>
<sequence>MLSKSGTRGEADPRIELNVTFLPALINPPLSVSMKASSCLKLVCFGSSKKDSGRSRTISMRSPEVDSSLTSEIRSNSSVVG</sequence>
<protein>
    <submittedName>
        <fullName evidence="2">Uncharacterized protein</fullName>
    </submittedName>
</protein>
<organism evidence="2 3">
    <name type="scientific">Ogataea philodendri</name>
    <dbReference type="NCBI Taxonomy" id="1378263"/>
    <lineage>
        <taxon>Eukaryota</taxon>
        <taxon>Fungi</taxon>
        <taxon>Dikarya</taxon>
        <taxon>Ascomycota</taxon>
        <taxon>Saccharomycotina</taxon>
        <taxon>Pichiomycetes</taxon>
        <taxon>Pichiales</taxon>
        <taxon>Pichiaceae</taxon>
        <taxon>Ogataea</taxon>
    </lineage>
</organism>
<keyword evidence="3" id="KW-1185">Reference proteome</keyword>
<dbReference type="RefSeq" id="XP_046061968.1">
    <property type="nucleotide sequence ID" value="XM_046203715.1"/>
</dbReference>
<evidence type="ECO:0000256" key="1">
    <source>
        <dbReference type="SAM" id="MobiDB-lite"/>
    </source>
</evidence>
<dbReference type="EMBL" id="JAEUBE010000183">
    <property type="protein sequence ID" value="KAH3667156.1"/>
    <property type="molecule type" value="Genomic_DNA"/>
</dbReference>
<dbReference type="Proteomes" id="UP000769157">
    <property type="component" value="Unassembled WGS sequence"/>
</dbReference>
<accession>A0A9P8T5V4</accession>
<dbReference type="AlphaFoldDB" id="A0A9P8T5V4"/>
<reference evidence="2" key="1">
    <citation type="journal article" date="2021" name="Open Biol.">
        <title>Shared evolutionary footprints suggest mitochondrial oxidative damage underlies multiple complex I losses in fungi.</title>
        <authorList>
            <person name="Schikora-Tamarit M.A."/>
            <person name="Marcet-Houben M."/>
            <person name="Nosek J."/>
            <person name="Gabaldon T."/>
        </authorList>
    </citation>
    <scope>NUCLEOTIDE SEQUENCE</scope>
    <source>
        <strain evidence="2">CBS6075</strain>
    </source>
</reference>
<evidence type="ECO:0000313" key="3">
    <source>
        <dbReference type="Proteomes" id="UP000769157"/>
    </source>
</evidence>
<reference evidence="2" key="2">
    <citation type="submission" date="2021-01" db="EMBL/GenBank/DDBJ databases">
        <authorList>
            <person name="Schikora-Tamarit M.A."/>
        </authorList>
    </citation>
    <scope>NUCLEOTIDE SEQUENCE</scope>
    <source>
        <strain evidence="2">CBS6075</strain>
    </source>
</reference>
<name>A0A9P8T5V4_9ASCO</name>
<comment type="caution">
    <text evidence="2">The sequence shown here is derived from an EMBL/GenBank/DDBJ whole genome shotgun (WGS) entry which is preliminary data.</text>
</comment>
<dbReference type="GeneID" id="70234772"/>
<proteinExistence type="predicted"/>
<feature type="compositionally biased region" description="Polar residues" evidence="1">
    <location>
        <begin position="55"/>
        <end position="81"/>
    </location>
</feature>
<evidence type="ECO:0000313" key="2">
    <source>
        <dbReference type="EMBL" id="KAH3667156.1"/>
    </source>
</evidence>